<accession>A0A378KY19</accession>
<evidence type="ECO:0000313" key="3">
    <source>
        <dbReference type="Proteomes" id="UP000054639"/>
    </source>
</evidence>
<dbReference type="Proteomes" id="UP000254230">
    <property type="component" value="Unassembled WGS sequence"/>
</dbReference>
<dbReference type="EMBL" id="LNYR01000038">
    <property type="protein sequence ID" value="KTD44944.1"/>
    <property type="molecule type" value="Genomic_DNA"/>
</dbReference>
<dbReference type="Proteomes" id="UP000054639">
    <property type="component" value="Unassembled WGS sequence"/>
</dbReference>
<dbReference type="STRING" id="45072.Lqua_2779"/>
<dbReference type="EMBL" id="UGOW01000001">
    <property type="protein sequence ID" value="STY19433.1"/>
    <property type="molecule type" value="Genomic_DNA"/>
</dbReference>
<dbReference type="AlphaFoldDB" id="A0A378KY19"/>
<gene>
    <name evidence="1" type="ORF">Lqua_2779</name>
    <name evidence="2" type="ORF">NCTC12376_03272</name>
</gene>
<keyword evidence="3" id="KW-1185">Reference proteome</keyword>
<name>A0A378KY19_9GAMM</name>
<evidence type="ECO:0000313" key="2">
    <source>
        <dbReference type="EMBL" id="STY19433.1"/>
    </source>
</evidence>
<evidence type="ECO:0000313" key="1">
    <source>
        <dbReference type="EMBL" id="KTD44944.1"/>
    </source>
</evidence>
<evidence type="ECO:0000313" key="4">
    <source>
        <dbReference type="Proteomes" id="UP000254230"/>
    </source>
</evidence>
<proteinExistence type="predicted"/>
<reference evidence="1 3" key="1">
    <citation type="submission" date="2015-11" db="EMBL/GenBank/DDBJ databases">
        <title>Genomic analysis of 38 Legionella species identifies large and diverse effector repertoires.</title>
        <authorList>
            <person name="Burstein D."/>
            <person name="Amaro F."/>
            <person name="Zusman T."/>
            <person name="Lifshitz Z."/>
            <person name="Cohen O."/>
            <person name="Gilbert J.A."/>
            <person name="Pupko T."/>
            <person name="Shuman H.A."/>
            <person name="Segal G."/>
        </authorList>
    </citation>
    <scope>NUCLEOTIDE SEQUENCE [LARGE SCALE GENOMIC DNA]</scope>
    <source>
        <strain evidence="1 3">ATCC 49507</strain>
    </source>
</reference>
<reference evidence="2 4" key="2">
    <citation type="submission" date="2018-06" db="EMBL/GenBank/DDBJ databases">
        <authorList>
            <consortium name="Pathogen Informatics"/>
            <person name="Doyle S."/>
        </authorList>
    </citation>
    <scope>NUCLEOTIDE SEQUENCE [LARGE SCALE GENOMIC DNA]</scope>
    <source>
        <strain evidence="2 4">NCTC12376</strain>
    </source>
</reference>
<sequence>MIRVAGHTQFRKLFHGMYIMSFLRSIDNSIFIYHPLQPISVAFSTPFSSPSTPNFRYPLQPIPGTLCSRFPSLSAPHPRHSPHSIPVTLRIPFPSPSAFHSRHPPHSIYVTLRTQSTSPSAKAEGPYMVRPIPKIIKKFISIHCNQ</sequence>
<organism evidence="2 4">
    <name type="scientific">Legionella quateirensis</name>
    <dbReference type="NCBI Taxonomy" id="45072"/>
    <lineage>
        <taxon>Bacteria</taxon>
        <taxon>Pseudomonadati</taxon>
        <taxon>Pseudomonadota</taxon>
        <taxon>Gammaproteobacteria</taxon>
        <taxon>Legionellales</taxon>
        <taxon>Legionellaceae</taxon>
        <taxon>Legionella</taxon>
    </lineage>
</organism>
<protein>
    <submittedName>
        <fullName evidence="2">Uncharacterized protein</fullName>
    </submittedName>
</protein>